<gene>
    <name evidence="3" type="ORF">METZ01_LOCUS334233</name>
</gene>
<evidence type="ECO:0000256" key="1">
    <source>
        <dbReference type="ARBA" id="ARBA00008005"/>
    </source>
</evidence>
<feature type="domain" description="Tail sheath protein C-terminal" evidence="2">
    <location>
        <begin position="18"/>
        <end position="117"/>
    </location>
</feature>
<evidence type="ECO:0000313" key="3">
    <source>
        <dbReference type="EMBL" id="SVC81379.1"/>
    </source>
</evidence>
<organism evidence="3">
    <name type="scientific">marine metagenome</name>
    <dbReference type="NCBI Taxonomy" id="408172"/>
    <lineage>
        <taxon>unclassified sequences</taxon>
        <taxon>metagenomes</taxon>
        <taxon>ecological metagenomes</taxon>
    </lineage>
</organism>
<proteinExistence type="inferred from homology"/>
<feature type="non-terminal residue" evidence="3">
    <location>
        <position position="1"/>
    </location>
</feature>
<sequence>LTGSGLTIYGQKTRHSGTSALDRVNVARLVVFLRTQLDKLAQPFIFEPNDELTRNEIKGAVESMLLEVQGQRGLYDFAVVCDETNNTPTRIDRNELYVDIAIEPVKAVEFIYIPIRLKNTGEIDKLGL</sequence>
<name>A0A382Q741_9ZZZZ</name>
<dbReference type="EMBL" id="UINC01112434">
    <property type="protein sequence ID" value="SVC81379.1"/>
    <property type="molecule type" value="Genomic_DNA"/>
</dbReference>
<dbReference type="Gene3D" id="3.30.360.90">
    <property type="match status" value="1"/>
</dbReference>
<dbReference type="InterPro" id="IPR020287">
    <property type="entry name" value="Tail_sheath_C"/>
</dbReference>
<accession>A0A382Q741</accession>
<dbReference type="Pfam" id="PF17482">
    <property type="entry name" value="Phage_sheath_1C"/>
    <property type="match status" value="1"/>
</dbReference>
<protein>
    <recommendedName>
        <fullName evidence="2">Tail sheath protein C-terminal domain-containing protein</fullName>
    </recommendedName>
</protein>
<dbReference type="InterPro" id="IPR052042">
    <property type="entry name" value="Tail_sheath_structural"/>
</dbReference>
<dbReference type="AlphaFoldDB" id="A0A382Q741"/>
<dbReference type="PANTHER" id="PTHR35861">
    <property type="match status" value="1"/>
</dbReference>
<evidence type="ECO:0000259" key="2">
    <source>
        <dbReference type="Pfam" id="PF17482"/>
    </source>
</evidence>
<dbReference type="PANTHER" id="PTHR35861:SF2">
    <property type="entry name" value="FELS-2 PROPHAGE PROTEIN"/>
    <property type="match status" value="1"/>
</dbReference>
<comment type="similarity">
    <text evidence="1">Belongs to the myoviridae tail sheath protein family.</text>
</comment>
<reference evidence="3" key="1">
    <citation type="submission" date="2018-05" db="EMBL/GenBank/DDBJ databases">
        <authorList>
            <person name="Lanie J.A."/>
            <person name="Ng W.-L."/>
            <person name="Kazmierczak K.M."/>
            <person name="Andrzejewski T.M."/>
            <person name="Davidsen T.M."/>
            <person name="Wayne K.J."/>
            <person name="Tettelin H."/>
            <person name="Glass J.I."/>
            <person name="Rusch D."/>
            <person name="Podicherti R."/>
            <person name="Tsui H.-C.T."/>
            <person name="Winkler M.E."/>
        </authorList>
    </citation>
    <scope>NUCLEOTIDE SEQUENCE</scope>
</reference>